<evidence type="ECO:0000256" key="12">
    <source>
        <dbReference type="ARBA" id="ARBA00023128"/>
    </source>
</evidence>
<keyword evidence="11" id="KW-0520">NAD</keyword>
<feature type="signal peptide" evidence="17">
    <location>
        <begin position="1"/>
        <end position="16"/>
    </location>
</feature>
<evidence type="ECO:0000256" key="7">
    <source>
        <dbReference type="ARBA" id="ARBA00022692"/>
    </source>
</evidence>
<keyword evidence="13 16" id="KW-0472">Membrane</keyword>
<comment type="catalytic activity">
    <reaction evidence="15">
        <text>a ubiquinone + NADH + 5 H(+)(in) = a ubiquinol + NAD(+) + 4 H(+)(out)</text>
        <dbReference type="Rhea" id="RHEA:29091"/>
        <dbReference type="Rhea" id="RHEA-COMP:9565"/>
        <dbReference type="Rhea" id="RHEA-COMP:9566"/>
        <dbReference type="ChEBI" id="CHEBI:15378"/>
        <dbReference type="ChEBI" id="CHEBI:16389"/>
        <dbReference type="ChEBI" id="CHEBI:17976"/>
        <dbReference type="ChEBI" id="CHEBI:57540"/>
        <dbReference type="ChEBI" id="CHEBI:57945"/>
        <dbReference type="EC" id="7.1.1.2"/>
    </reaction>
</comment>
<feature type="transmembrane region" description="Helical" evidence="16">
    <location>
        <begin position="134"/>
        <end position="152"/>
    </location>
</feature>
<evidence type="ECO:0000256" key="5">
    <source>
        <dbReference type="ARBA" id="ARBA00022448"/>
    </source>
</evidence>
<evidence type="ECO:0000256" key="10">
    <source>
        <dbReference type="ARBA" id="ARBA00022989"/>
    </source>
</evidence>
<evidence type="ECO:0000256" key="3">
    <source>
        <dbReference type="ARBA" id="ARBA00012944"/>
    </source>
</evidence>
<evidence type="ECO:0000256" key="15">
    <source>
        <dbReference type="ARBA" id="ARBA00049551"/>
    </source>
</evidence>
<proteinExistence type="inferred from homology"/>
<keyword evidence="12 18" id="KW-0496">Mitochondrion</keyword>
<sequence length="161" mass="18776">MKIILLMIMFVGSTLTSINHPLPLGFALLTQTILICLTTRVMTSSSWVPLTLFLIMVGGLMVIFMYITSICSNKKFNYLSMLMPLWYFSLPLVYLLWTTTIIQFEMNDSMHTKDLFNMEFIKMFMSLNTTSSNFMFIYLLIMLIIMINLMTIKKGPLRKKY</sequence>
<keyword evidence="10 16" id="KW-1133">Transmembrane helix</keyword>
<evidence type="ECO:0000256" key="17">
    <source>
        <dbReference type="SAM" id="SignalP"/>
    </source>
</evidence>
<geneLocation type="mitochondrion" evidence="18"/>
<organism evidence="18">
    <name type="scientific">Russelliana solanicola</name>
    <dbReference type="NCBI Taxonomy" id="2008469"/>
    <lineage>
        <taxon>Eukaryota</taxon>
        <taxon>Metazoa</taxon>
        <taxon>Ecdysozoa</taxon>
        <taxon>Arthropoda</taxon>
        <taxon>Hexapoda</taxon>
        <taxon>Insecta</taxon>
        <taxon>Pterygota</taxon>
        <taxon>Neoptera</taxon>
        <taxon>Paraneoptera</taxon>
        <taxon>Hemiptera</taxon>
        <taxon>Sternorrhyncha</taxon>
        <taxon>Psylloidea</taxon>
        <taxon>Psyllidae</taxon>
        <taxon>Aphalaroidinae</taxon>
        <taxon>Russelliana</taxon>
    </lineage>
</organism>
<evidence type="ECO:0000256" key="14">
    <source>
        <dbReference type="ARBA" id="ARBA00031019"/>
    </source>
</evidence>
<evidence type="ECO:0000313" key="18">
    <source>
        <dbReference type="EMBL" id="AWU49061.1"/>
    </source>
</evidence>
<feature type="chain" id="PRO_5016691808" description="NADH-ubiquinone oxidoreductase chain 6" evidence="17">
    <location>
        <begin position="17"/>
        <end position="161"/>
    </location>
</feature>
<evidence type="ECO:0000256" key="4">
    <source>
        <dbReference type="ARBA" id="ARBA00021095"/>
    </source>
</evidence>
<dbReference type="AlphaFoldDB" id="A0A344A2S0"/>
<keyword evidence="6" id="KW-0679">Respiratory chain</keyword>
<name>A0A344A2S0_9HEMI</name>
<dbReference type="EC" id="7.1.1.2" evidence="3"/>
<evidence type="ECO:0000256" key="9">
    <source>
        <dbReference type="ARBA" id="ARBA00022982"/>
    </source>
</evidence>
<dbReference type="InterPro" id="IPR050269">
    <property type="entry name" value="ComplexI_Subunit6"/>
</dbReference>
<evidence type="ECO:0000256" key="6">
    <source>
        <dbReference type="ARBA" id="ARBA00022660"/>
    </source>
</evidence>
<evidence type="ECO:0000256" key="16">
    <source>
        <dbReference type="SAM" id="Phobius"/>
    </source>
</evidence>
<gene>
    <name evidence="18" type="primary">nad6</name>
</gene>
<evidence type="ECO:0000256" key="8">
    <source>
        <dbReference type="ARBA" id="ARBA00022967"/>
    </source>
</evidence>
<reference evidence="18" key="1">
    <citation type="submission" date="2018-02" db="EMBL/GenBank/DDBJ databases">
        <title>Resolving the psyllid tree of life: Phylogenomic analysis of the superfamily Psylloidea (Hemiptera).</title>
        <authorList>
            <person name="Percy D.M."/>
            <person name="Sveinsson S."/>
            <person name="Lemmon A.R."/>
            <person name="Lemmon E.M."/>
            <person name="Ouvrard D."/>
            <person name="Burckhardt D."/>
        </authorList>
    </citation>
    <scope>NUCLEOTIDE SEQUENCE</scope>
    <source>
        <strain evidence="18">DP2.idba.130_circ</strain>
    </source>
</reference>
<dbReference type="PANTHER" id="PTHR11435">
    <property type="entry name" value="NADH UBIQUINONE OXIDOREDUCTASE SUBUNIT ND6"/>
    <property type="match status" value="1"/>
</dbReference>
<comment type="subcellular location">
    <subcellularLocation>
        <location evidence="1">Mitochondrion membrane</location>
        <topology evidence="1">Multi-pass membrane protein</topology>
    </subcellularLocation>
</comment>
<evidence type="ECO:0000256" key="2">
    <source>
        <dbReference type="ARBA" id="ARBA00005698"/>
    </source>
</evidence>
<feature type="transmembrane region" description="Helical" evidence="16">
    <location>
        <begin position="47"/>
        <end position="67"/>
    </location>
</feature>
<keyword evidence="5" id="KW-0813">Transport</keyword>
<comment type="similarity">
    <text evidence="2">Belongs to the complex I subunit 6 family.</text>
</comment>
<evidence type="ECO:0000256" key="1">
    <source>
        <dbReference type="ARBA" id="ARBA00004225"/>
    </source>
</evidence>
<evidence type="ECO:0000256" key="13">
    <source>
        <dbReference type="ARBA" id="ARBA00023136"/>
    </source>
</evidence>
<keyword evidence="9" id="KW-0249">Electron transport</keyword>
<keyword evidence="8" id="KW-1278">Translocase</keyword>
<dbReference type="GO" id="GO:0008137">
    <property type="term" value="F:NADH dehydrogenase (ubiquinone) activity"/>
    <property type="evidence" value="ECO:0007669"/>
    <property type="project" value="UniProtKB-EC"/>
</dbReference>
<keyword evidence="7 16" id="KW-0812">Transmembrane</keyword>
<dbReference type="EMBL" id="MG989236">
    <property type="protein sequence ID" value="AWU49061.1"/>
    <property type="molecule type" value="Genomic_DNA"/>
</dbReference>
<keyword evidence="17" id="KW-0732">Signal</keyword>
<accession>A0A344A2S0</accession>
<protein>
    <recommendedName>
        <fullName evidence="4">NADH-ubiquinone oxidoreductase chain 6</fullName>
        <ecNumber evidence="3">7.1.1.2</ecNumber>
    </recommendedName>
    <alternativeName>
        <fullName evidence="14">NADH dehydrogenase subunit 6</fullName>
    </alternativeName>
</protein>
<feature type="transmembrane region" description="Helical" evidence="16">
    <location>
        <begin position="79"/>
        <end position="97"/>
    </location>
</feature>
<evidence type="ECO:0000256" key="11">
    <source>
        <dbReference type="ARBA" id="ARBA00023027"/>
    </source>
</evidence>
<dbReference type="GO" id="GO:0031966">
    <property type="term" value="C:mitochondrial membrane"/>
    <property type="evidence" value="ECO:0007669"/>
    <property type="project" value="UniProtKB-SubCell"/>
</dbReference>
<dbReference type="PANTHER" id="PTHR11435:SF1">
    <property type="entry name" value="NADH-UBIQUINONE OXIDOREDUCTASE CHAIN 6"/>
    <property type="match status" value="1"/>
</dbReference>